<dbReference type="InterPro" id="IPR028745">
    <property type="entry name" value="AKAP9/Pericentrin"/>
</dbReference>
<feature type="coiled-coil region" evidence="6">
    <location>
        <begin position="984"/>
        <end position="1011"/>
    </location>
</feature>
<evidence type="ECO:0000313" key="10">
    <source>
        <dbReference type="Proteomes" id="UP000092461"/>
    </source>
</evidence>
<dbReference type="VEuPathDB" id="VectorBase:LLOJ005006"/>
<evidence type="ECO:0000259" key="8">
    <source>
        <dbReference type="Pfam" id="PF10495"/>
    </source>
</evidence>
<feature type="compositionally biased region" description="Basic and acidic residues" evidence="7">
    <location>
        <begin position="166"/>
        <end position="176"/>
    </location>
</feature>
<feature type="coiled-coil region" evidence="6">
    <location>
        <begin position="1258"/>
        <end position="1338"/>
    </location>
</feature>
<organism evidence="9 10">
    <name type="scientific">Lutzomyia longipalpis</name>
    <name type="common">Sand fly</name>
    <dbReference type="NCBI Taxonomy" id="7200"/>
    <lineage>
        <taxon>Eukaryota</taxon>
        <taxon>Metazoa</taxon>
        <taxon>Ecdysozoa</taxon>
        <taxon>Arthropoda</taxon>
        <taxon>Hexapoda</taxon>
        <taxon>Insecta</taxon>
        <taxon>Pterygota</taxon>
        <taxon>Neoptera</taxon>
        <taxon>Endopterygota</taxon>
        <taxon>Diptera</taxon>
        <taxon>Nematocera</taxon>
        <taxon>Psychodoidea</taxon>
        <taxon>Psychodidae</taxon>
        <taxon>Lutzomyia</taxon>
        <taxon>Lutzomyia</taxon>
    </lineage>
</organism>
<evidence type="ECO:0000256" key="2">
    <source>
        <dbReference type="ARBA" id="ARBA00022490"/>
    </source>
</evidence>
<evidence type="ECO:0000313" key="9">
    <source>
        <dbReference type="EnsemblMetazoa" id="LLOJ005006-PA"/>
    </source>
</evidence>
<dbReference type="PANTHER" id="PTHR44981:SF2">
    <property type="entry name" value="PERICENTRIN-LIKE PROTEIN, ISOFORM F"/>
    <property type="match status" value="1"/>
</dbReference>
<keyword evidence="2" id="KW-0963">Cytoplasm</keyword>
<feature type="compositionally biased region" description="Basic and acidic residues" evidence="7">
    <location>
        <begin position="48"/>
        <end position="71"/>
    </location>
</feature>
<feature type="region of interest" description="Disordered" evidence="7">
    <location>
        <begin position="1"/>
        <end position="200"/>
    </location>
</feature>
<dbReference type="EMBL" id="AJWK01015845">
    <property type="status" value="NOT_ANNOTATED_CDS"/>
    <property type="molecule type" value="Genomic_DNA"/>
</dbReference>
<proteinExistence type="predicted"/>
<feature type="coiled-coil region" evidence="6">
    <location>
        <begin position="2332"/>
        <end position="2475"/>
    </location>
</feature>
<dbReference type="GO" id="GO:0005813">
    <property type="term" value="C:centrosome"/>
    <property type="evidence" value="ECO:0007669"/>
    <property type="project" value="UniProtKB-SubCell"/>
</dbReference>
<dbReference type="GO" id="GO:0060090">
    <property type="term" value="F:molecular adaptor activity"/>
    <property type="evidence" value="ECO:0007669"/>
    <property type="project" value="InterPro"/>
</dbReference>
<dbReference type="PANTHER" id="PTHR44981">
    <property type="entry name" value="PERICENTRIN-LIKE PROTEIN, ISOFORM F"/>
    <property type="match status" value="1"/>
</dbReference>
<comment type="subcellular location">
    <subcellularLocation>
        <location evidence="1">Cytoplasm</location>
        <location evidence="1">Cytoskeleton</location>
        <location evidence="1">Microtubule organizing center</location>
        <location evidence="1">Centrosome</location>
    </subcellularLocation>
</comment>
<feature type="coiled-coil region" evidence="6">
    <location>
        <begin position="2111"/>
        <end position="2138"/>
    </location>
</feature>
<feature type="region of interest" description="Disordered" evidence="7">
    <location>
        <begin position="2297"/>
        <end position="2329"/>
    </location>
</feature>
<feature type="coiled-coil region" evidence="6">
    <location>
        <begin position="1645"/>
        <end position="1700"/>
    </location>
</feature>
<evidence type="ECO:0000256" key="4">
    <source>
        <dbReference type="ARBA" id="ARBA00023054"/>
    </source>
</evidence>
<dbReference type="EMBL" id="AJWK01015849">
    <property type="status" value="NOT_ANNOTATED_CDS"/>
    <property type="molecule type" value="Genomic_DNA"/>
</dbReference>
<feature type="compositionally biased region" description="Basic and acidic residues" evidence="7">
    <location>
        <begin position="302"/>
        <end position="321"/>
    </location>
</feature>
<evidence type="ECO:0000256" key="7">
    <source>
        <dbReference type="SAM" id="MobiDB-lite"/>
    </source>
</evidence>
<feature type="coiled-coil region" evidence="6">
    <location>
        <begin position="2508"/>
        <end position="2549"/>
    </location>
</feature>
<feature type="region of interest" description="Disordered" evidence="7">
    <location>
        <begin position="247"/>
        <end position="268"/>
    </location>
</feature>
<keyword evidence="10" id="KW-1185">Reference proteome</keyword>
<keyword evidence="5" id="KW-0206">Cytoskeleton</keyword>
<feature type="coiled-coil region" evidence="6">
    <location>
        <begin position="1512"/>
        <end position="1576"/>
    </location>
</feature>
<reference evidence="9" key="1">
    <citation type="submission" date="2020-05" db="UniProtKB">
        <authorList>
            <consortium name="EnsemblMetazoa"/>
        </authorList>
    </citation>
    <scope>IDENTIFICATION</scope>
    <source>
        <strain evidence="9">Jacobina</strain>
    </source>
</reference>
<evidence type="ECO:0000256" key="5">
    <source>
        <dbReference type="ARBA" id="ARBA00023212"/>
    </source>
</evidence>
<dbReference type="EMBL" id="AJWK01015850">
    <property type="status" value="NOT_ANNOTATED_CDS"/>
    <property type="molecule type" value="Genomic_DNA"/>
</dbReference>
<feature type="coiled-coil region" evidence="6">
    <location>
        <begin position="1976"/>
        <end position="2082"/>
    </location>
</feature>
<feature type="region of interest" description="Disordered" evidence="7">
    <location>
        <begin position="302"/>
        <end position="360"/>
    </location>
</feature>
<feature type="region of interest" description="Disordered" evidence="7">
    <location>
        <begin position="656"/>
        <end position="680"/>
    </location>
</feature>
<feature type="domain" description="Pericentrin/AKAP-450 centrosomal targeting" evidence="8">
    <location>
        <begin position="2568"/>
        <end position="2636"/>
    </location>
</feature>
<feature type="coiled-coil region" evidence="6">
    <location>
        <begin position="436"/>
        <end position="470"/>
    </location>
</feature>
<keyword evidence="4 6" id="KW-0175">Coiled coil</keyword>
<evidence type="ECO:0000256" key="1">
    <source>
        <dbReference type="ARBA" id="ARBA00004300"/>
    </source>
</evidence>
<feature type="compositionally biased region" description="Basic and acidic residues" evidence="7">
    <location>
        <begin position="347"/>
        <end position="360"/>
    </location>
</feature>
<dbReference type="EMBL" id="AJWK01015846">
    <property type="status" value="NOT_ANNOTATED_CDS"/>
    <property type="molecule type" value="Genomic_DNA"/>
</dbReference>
<keyword evidence="3" id="KW-0597">Phosphoprotein</keyword>
<feature type="coiled-coil region" evidence="6">
    <location>
        <begin position="566"/>
        <end position="593"/>
    </location>
</feature>
<feature type="region of interest" description="Disordered" evidence="7">
    <location>
        <begin position="1939"/>
        <end position="1962"/>
    </location>
</feature>
<feature type="coiled-coil region" evidence="6">
    <location>
        <begin position="2188"/>
        <end position="2296"/>
    </location>
</feature>
<sequence>MSGRQEKIEAGKGKLAAYVRRKNRKKDSASSSSDHSGEEISHNSLEMSRSDSDAADGGREARSETKSEVHSEIPSGGIEEDIEEVLTGGSTSAEHGEEVVELRRRQLFDLDAPGPSRFDVDDELSGGRIAQHFRPESEMDSLDAVLNELDSEKQEDDVILLNDQKVSLKDLRERQESQSAEEPAKSGQMSDDSVEEDKSVGEVLVTHDSIEVSVQEDPLDSLDGEHVENAQEEVERFREKVIEVVTSHRDAAGGKESPPKEAPKEEVQDVVVRPMERCLEYSKEVLEDISEESEHALESLESIEKLKVHTVNRTHENELRKTTSSNSFFSQPIPSTSPELRSLPTSQKDDAATSSHDEEAMSIEARAKDIWEGGRELPISAIFSRRDSLKECPMSERDSASLVTNSTEYRTLQEEYLHRLQALDIQNVIAERDKMIESLTTSLQQSTEAREDLQSQSDRLVVEVNQLRKQLAETADLLQRSSRPRDLESQRLSEVSIDLVSETDEESERNFPVDRESQERKLDEVRDQANLAVPVSKQIEQFQKYLSADELRIFFMVQKKFDDFLAQEIEKARMRHEAEIKVLADRLDAEKKEKDVEMTQLRQYFERKCSELEKQYSEEIFSQHSHRDDTNSDLSDQDVLPVEPLPMKYKDELYSSPTHRKITPTSVSGSPRKTPESPEATLSTLRMHYERKMAKMTEIHEEKERLLREKLKRFEAKYAEDEFMALLSESSSADSHWPPELILLREKFTAQNKLEITQLQIKHEEEMSRVKSDFERQLNRKKKRNNAYDSNRDLEDIVTERDNLREISGTLRNLLVGLTKYCVVYEEDLNKSFVEQLANVGGTLLDETLQSTDGEDGQVGKRIKFAPDVGGILNLVEDPCLVKFISNARDNEEQATFNLDGFIDSLNTEVEYLLKLSEDLAKARQGVAGKDDSCEEEDGLKSSIKRNKITKTSSLVENLPNGEYRDASETHSLPIFGPIDALRAGEVNLQLHELRNRLVKSEEERKGLAAELAEVVSRHDSLLQELSSTKDHVAALEGRRETVSEGFGSSSSTSMHQTGRPILSYGELQEKAKQILSNTPTVATADNSSILVQLIEDFCREGDRHQEEKKRDRDDLQSQTHGTVILKQEDVVLIDKINAADKQLRATRQFLEEQAAEREVERDEFTREIEKLTGQLRERDKERSTHDRLVKENQLREMSMLLNECEEKKQRVESELRLATEKILEHRECIADLEMQLEAKGAHERVTDETVKQLKILVATQTSAAESLKLEMEGLREEVDGKEQLEEQMRQLHASETHSLPIFGPIDALRAGEVNLQLHELRNRLVKSEEERKGLAAELAEVVSRHDSLLQELSSTKDHVAALEGRRETVSEGFGSSSSTSMHQTGRPILSYGELQEKAKQILSNTPNVATADNSSILVQLIEDFCREGDRHQEEKKRDRDDLQSQNQLREMSMLLNECEEKKQRVETELRLATEKILEHRECIADLEMQLEAKGAHERVTDETVKQLKILVATQTSAAESLKLEMEGLREEVDGKEQLEEQMRQLRAGQEQNATLEQLAAQLRDIEVALERKTRTLESLHAGIASESCSSPSEDVSIRGQVAVAMSEDVSPRSTASLLPVDEVQRILEKLAKHSRAEEAAIKRIHDLEMQISGVRANFAELQHERDALQERMSEQLVRISSLQSRLDEQRHRAEEIHRQGTSDLNIRVHDLQTEVASLRETLVSRDKQIVTLKGHLEQSREVIERQEVELAREPVDGKCIEKLEQELQERMQENQQLKEKIKNEMVNKLALPDLMETMLADKNEEIDHLRELLDEKEKQLAELLRNQEKFVKDCSVEEEEAAKLSGRTLSDVVSITDDEKPEVARKTAEPFSFSIPKLFPESGQKRSLPDISTPRLRDDRMLPNSFHEFTLIDKEGASSPRHPAVPRQINFSHLDSANSAEPKAGETFKVPETPMKSTGDTTHLQVELVAKTKLYEATVAERDKLMRELDELRLRVGAMAALEEDLRRCQRDNEALLEKLAALEADVKEKTQEIAKLEEFRAKATKEAQGLPTIELLEQEVESLKLSLARREDQLTKLEKETINFARIEKTFEVEIESLRQELIERNLQHEKCKLELQDALANAERLRGEVDKHRGQHRSENSSSPKPFSLEEIAAQVEQELNYSAQLDSNILRAIESDEINSDEDLEQHRRNVQELLRQSGSIEGEIRDLRMNLEAEAKRNDELLRQNAQIGQEVEKLRARCREVEALLEGEKKNSATVQQEDAQIIEALRVRLETALQNEMEMERMLEEARARTERISNVVQRSKSRESLQKSSPADSPRRSDAEAEHVARLECEMKLLTAQNERERDRVKDLQSALERERERFNREVADQRDHGAKLSSEIERIVRERDSLQCDLDVAREKLEHAEEQIESLEARILNLEDTEARRMARQGRERLDAVQTSLELQEMRVRLSAAEKERDQLVEQVALLREDIERGAKREVRLAEVLSREASLENNVPEQFLRKLQEMNALLAENSRENRQMAETLRQLGAEREALQKRLRDLETGVPGLPRDDLEDRANHLFGKYLRVESFRKALVHQKRYLMIVLASYQETEANALALIQSKQGVVSRKRRKSFRAIVFVVVAIERMRFIVRPDEQAVLSPRNPQRLLQAPTLVADYLRQHAGPN</sequence>
<dbReference type="Pfam" id="PF10495">
    <property type="entry name" value="PACT_coil_coil"/>
    <property type="match status" value="1"/>
</dbReference>
<name>A0A1B0CK69_LUTLO</name>
<feature type="coiled-coil region" evidence="6">
    <location>
        <begin position="1761"/>
        <end position="1834"/>
    </location>
</feature>
<feature type="compositionally biased region" description="Basic and acidic residues" evidence="7">
    <location>
        <begin position="508"/>
        <end position="520"/>
    </location>
</feature>
<dbReference type="EnsemblMetazoa" id="LLOJ005006-RA">
    <property type="protein sequence ID" value="LLOJ005006-PA"/>
    <property type="gene ID" value="LLOJ005006"/>
</dbReference>
<dbReference type="EMBL" id="AJWK01015848">
    <property type="status" value="NOT_ANNOTATED_CDS"/>
    <property type="molecule type" value="Genomic_DNA"/>
</dbReference>
<dbReference type="GO" id="GO:0005737">
    <property type="term" value="C:cytoplasm"/>
    <property type="evidence" value="ECO:0007669"/>
    <property type="project" value="UniProtKB-ARBA"/>
</dbReference>
<feature type="compositionally biased region" description="Basic and acidic residues" evidence="7">
    <location>
        <begin position="1"/>
        <end position="12"/>
    </location>
</feature>
<evidence type="ECO:0000256" key="3">
    <source>
        <dbReference type="ARBA" id="ARBA00022553"/>
    </source>
</evidence>
<feature type="coiled-coil region" evidence="6">
    <location>
        <begin position="1134"/>
        <end position="1222"/>
    </location>
</feature>
<evidence type="ECO:0000256" key="6">
    <source>
        <dbReference type="SAM" id="Coils"/>
    </source>
</evidence>
<feature type="compositionally biased region" description="Basic and acidic residues" evidence="7">
    <location>
        <begin position="94"/>
        <end position="108"/>
    </location>
</feature>
<protein>
    <recommendedName>
        <fullName evidence="8">Pericentrin/AKAP-450 centrosomal targeting domain-containing protein</fullName>
    </recommendedName>
</protein>
<accession>A0A1B0CK69</accession>
<dbReference type="InterPro" id="IPR019528">
    <property type="entry name" value="PACT_domain"/>
</dbReference>
<dbReference type="EMBL" id="AJWK01015847">
    <property type="status" value="NOT_ANNOTATED_CDS"/>
    <property type="molecule type" value="Genomic_DNA"/>
</dbReference>
<dbReference type="Proteomes" id="UP000092461">
    <property type="component" value="Unassembled WGS sequence"/>
</dbReference>
<dbReference type="GO" id="GO:0007165">
    <property type="term" value="P:signal transduction"/>
    <property type="evidence" value="ECO:0007669"/>
    <property type="project" value="InterPro"/>
</dbReference>
<feature type="compositionally biased region" description="Basic and acidic residues" evidence="7">
    <location>
        <begin position="247"/>
        <end position="267"/>
    </location>
</feature>
<feature type="coiled-coil region" evidence="6">
    <location>
        <begin position="1445"/>
        <end position="1476"/>
    </location>
</feature>
<dbReference type="VEuPathDB" id="VectorBase:LLONM1_003738"/>
<feature type="compositionally biased region" description="Polar residues" evidence="7">
    <location>
        <begin position="322"/>
        <end position="346"/>
    </location>
</feature>
<feature type="region of interest" description="Disordered" evidence="7">
    <location>
        <begin position="498"/>
        <end position="520"/>
    </location>
</feature>